<sequence length="70" mass="8445">MSEDILHPVFRKDNQRPVKKMLFQISEDSKVILSYIDLPIKARKPVGYDCEFFYVYQPNEAYHKLKGYFR</sequence>
<comment type="caution">
    <text evidence="1">The sequence shown here is derived from an EMBL/GenBank/DDBJ whole genome shotgun (WGS) entry which is preliminary data.</text>
</comment>
<organism evidence="1">
    <name type="scientific">invertebrate metagenome</name>
    <dbReference type="NCBI Taxonomy" id="1711999"/>
    <lineage>
        <taxon>unclassified sequences</taxon>
        <taxon>metagenomes</taxon>
        <taxon>organismal metagenomes</taxon>
    </lineage>
</organism>
<dbReference type="EMBL" id="NSIT01000265">
    <property type="protein sequence ID" value="PJE78098.1"/>
    <property type="molecule type" value="Genomic_DNA"/>
</dbReference>
<gene>
    <name evidence="1" type="ORF">CI610_02973</name>
</gene>
<dbReference type="AlphaFoldDB" id="A0A2H9T4G2"/>
<proteinExistence type="predicted"/>
<name>A0A2H9T4G2_9ZZZZ</name>
<protein>
    <submittedName>
        <fullName evidence="1">Uncharacterized protein</fullName>
    </submittedName>
</protein>
<evidence type="ECO:0000313" key="1">
    <source>
        <dbReference type="EMBL" id="PJE78098.1"/>
    </source>
</evidence>
<reference evidence="1" key="1">
    <citation type="journal article" date="2017" name="Appl. Environ. Microbiol.">
        <title>Molecular characterization of an Endozoicomonas-like organism causing infection in king scallop Pecten maximus L.</title>
        <authorList>
            <person name="Cano I."/>
            <person name="van Aerle R."/>
            <person name="Ross S."/>
            <person name="Verner-Jeffreys D.W."/>
            <person name="Paley R.K."/>
            <person name="Rimmer G."/>
            <person name="Ryder D."/>
            <person name="Hooper P."/>
            <person name="Stone D."/>
            <person name="Feist S.W."/>
        </authorList>
    </citation>
    <scope>NUCLEOTIDE SEQUENCE</scope>
</reference>
<accession>A0A2H9T4G2</accession>